<dbReference type="InterPro" id="IPR027417">
    <property type="entry name" value="P-loop_NTPase"/>
</dbReference>
<dbReference type="InterPro" id="IPR033756">
    <property type="entry name" value="YlxH/NBP35"/>
</dbReference>
<evidence type="ECO:0000256" key="2">
    <source>
        <dbReference type="ARBA" id="ARBA00008205"/>
    </source>
</evidence>
<keyword evidence="11" id="KW-1185">Reference proteome</keyword>
<comment type="similarity">
    <text evidence="1">In the N-terminal section; belongs to the MIP18 family.</text>
</comment>
<keyword evidence="4 8" id="KW-0547">Nucleotide-binding</keyword>
<reference evidence="11" key="1">
    <citation type="journal article" date="2019" name="Int. J. Syst. Evol. Microbiol.">
        <title>The Global Catalogue of Microorganisms (GCM) 10K type strain sequencing project: providing services to taxonomists for standard genome sequencing and annotation.</title>
        <authorList>
            <consortium name="The Broad Institute Genomics Platform"/>
            <consortium name="The Broad Institute Genome Sequencing Center for Infectious Disease"/>
            <person name="Wu L."/>
            <person name="Ma J."/>
        </authorList>
    </citation>
    <scope>NUCLEOTIDE SEQUENCE [LARGE SCALE GENOMIC DNA]</scope>
    <source>
        <strain evidence="11">JCM 17304</strain>
    </source>
</reference>
<dbReference type="CDD" id="cd02037">
    <property type="entry name" value="Mrp_NBP35"/>
    <property type="match status" value="1"/>
</dbReference>
<protein>
    <recommendedName>
        <fullName evidence="8">Iron-sulfur cluster carrier protein</fullName>
    </recommendedName>
</protein>
<dbReference type="SUPFAM" id="SSF117916">
    <property type="entry name" value="Fe-S cluster assembly (FSCA) domain-like"/>
    <property type="match status" value="1"/>
</dbReference>
<dbReference type="Pfam" id="PF01883">
    <property type="entry name" value="FeS_assembly_P"/>
    <property type="match status" value="1"/>
</dbReference>
<evidence type="ECO:0000313" key="11">
    <source>
        <dbReference type="Proteomes" id="UP001500392"/>
    </source>
</evidence>
<dbReference type="PROSITE" id="PS01215">
    <property type="entry name" value="MRP"/>
    <property type="match status" value="1"/>
</dbReference>
<dbReference type="InterPro" id="IPR034904">
    <property type="entry name" value="FSCA_dom_sf"/>
</dbReference>
<keyword evidence="6 8" id="KW-0408">Iron</keyword>
<keyword evidence="8" id="KW-0378">Hydrolase</keyword>
<proteinExistence type="inferred from homology"/>
<evidence type="ECO:0000256" key="3">
    <source>
        <dbReference type="ARBA" id="ARBA00022723"/>
    </source>
</evidence>
<organism evidence="10 11">
    <name type="scientific">Zhongshania borealis</name>
    <dbReference type="NCBI Taxonomy" id="889488"/>
    <lineage>
        <taxon>Bacteria</taxon>
        <taxon>Pseudomonadati</taxon>
        <taxon>Pseudomonadota</taxon>
        <taxon>Gammaproteobacteria</taxon>
        <taxon>Cellvibrionales</taxon>
        <taxon>Spongiibacteraceae</taxon>
        <taxon>Zhongshania</taxon>
    </lineage>
</organism>
<dbReference type="HAMAP" id="MF_02040">
    <property type="entry name" value="Mrp_NBP35"/>
    <property type="match status" value="1"/>
</dbReference>
<dbReference type="SUPFAM" id="SSF52540">
    <property type="entry name" value="P-loop containing nucleoside triphosphate hydrolases"/>
    <property type="match status" value="1"/>
</dbReference>
<dbReference type="InterPro" id="IPR000808">
    <property type="entry name" value="Mrp-like_CS"/>
</dbReference>
<dbReference type="NCBIfam" id="NF008669">
    <property type="entry name" value="PRK11670.1"/>
    <property type="match status" value="1"/>
</dbReference>
<dbReference type="Gene3D" id="3.30.300.130">
    <property type="entry name" value="Fe-S cluster assembly (FSCA)"/>
    <property type="match status" value="1"/>
</dbReference>
<comment type="subunit">
    <text evidence="8">Homodimer.</text>
</comment>
<accession>A0ABP7X4Y4</accession>
<evidence type="ECO:0000256" key="7">
    <source>
        <dbReference type="ARBA" id="ARBA00023014"/>
    </source>
</evidence>
<name>A0ABP7X4Y4_9GAMM</name>
<dbReference type="EMBL" id="BAABDM010000010">
    <property type="protein sequence ID" value="GAA4104797.1"/>
    <property type="molecule type" value="Genomic_DNA"/>
</dbReference>
<keyword evidence="3 8" id="KW-0479">Metal-binding</keyword>
<evidence type="ECO:0000259" key="9">
    <source>
        <dbReference type="Pfam" id="PF01883"/>
    </source>
</evidence>
<dbReference type="PANTHER" id="PTHR42961:SF2">
    <property type="entry name" value="IRON-SULFUR PROTEIN NUBPL"/>
    <property type="match status" value="1"/>
</dbReference>
<feature type="binding site" evidence="8">
    <location>
        <begin position="107"/>
        <end position="114"/>
    </location>
    <ligand>
        <name>ATP</name>
        <dbReference type="ChEBI" id="CHEBI:30616"/>
    </ligand>
</feature>
<evidence type="ECO:0000256" key="5">
    <source>
        <dbReference type="ARBA" id="ARBA00022840"/>
    </source>
</evidence>
<evidence type="ECO:0000256" key="8">
    <source>
        <dbReference type="HAMAP-Rule" id="MF_02040"/>
    </source>
</evidence>
<keyword evidence="7 8" id="KW-0411">Iron-sulfur</keyword>
<comment type="caution">
    <text evidence="10">The sequence shown here is derived from an EMBL/GenBank/DDBJ whole genome shotgun (WGS) entry which is preliminary data.</text>
</comment>
<comment type="function">
    <text evidence="8">Binds and transfers iron-sulfur (Fe-S) clusters to target apoproteins. Can hydrolyze ATP.</text>
</comment>
<dbReference type="InterPro" id="IPR002744">
    <property type="entry name" value="MIP18-like"/>
</dbReference>
<keyword evidence="5 8" id="KW-0067">ATP-binding</keyword>
<dbReference type="Gene3D" id="3.40.50.300">
    <property type="entry name" value="P-loop containing nucleotide triphosphate hydrolases"/>
    <property type="match status" value="1"/>
</dbReference>
<feature type="domain" description="MIP18 family-like" evidence="9">
    <location>
        <begin position="7"/>
        <end position="78"/>
    </location>
</feature>
<evidence type="ECO:0000256" key="4">
    <source>
        <dbReference type="ARBA" id="ARBA00022741"/>
    </source>
</evidence>
<evidence type="ECO:0000256" key="6">
    <source>
        <dbReference type="ARBA" id="ARBA00023004"/>
    </source>
</evidence>
<dbReference type="RefSeq" id="WP_344938351.1">
    <property type="nucleotide sequence ID" value="NZ_BAABDM010000010.1"/>
</dbReference>
<dbReference type="InterPro" id="IPR044304">
    <property type="entry name" value="NUBPL-like"/>
</dbReference>
<dbReference type="PANTHER" id="PTHR42961">
    <property type="entry name" value="IRON-SULFUR PROTEIN NUBPL"/>
    <property type="match status" value="1"/>
</dbReference>
<comment type="similarity">
    <text evidence="2">In the C-terminal section; belongs to the Mrp/NBP35 ATP-binding proteins family.</text>
</comment>
<sequence>MATELESRVREALLAVVLPGMSSPLAQFADIHSLAVKGASVDAVVELGFPARSAQQSYEQALSAALKSLDGVADAAVRVTWKVAPYAAQQNIKSMENVRNIIAVASGKGGVGKSTTAVNLALALVAEGARVGLLDADIYGPSVQMMLGVADGVRPKQYGTHYLLPIEAHGVQSMSMGYLVTEDTPMVWRGPMATGALQQLLNQTYWQDLDYLIIDMPPGTGDIQLTLSQKVPVSGAVVVTTPQDIALLDAKKGIEMFRKVSVPVLGIVENMAVHICSECGHHEHVFGEGGGARMASNYQVPMLGSLPLSMQIRSQADCGKPVMVADPEGDAAALYRAVAIGMTAELAKRQRLQSNAFPNISISDD</sequence>
<comment type="similarity">
    <text evidence="8">Belongs to the Mrp/NBP35 ATP-binding proteins family.</text>
</comment>
<evidence type="ECO:0000313" key="10">
    <source>
        <dbReference type="EMBL" id="GAA4104797.1"/>
    </source>
</evidence>
<dbReference type="InterPro" id="IPR019591">
    <property type="entry name" value="Mrp/NBP35_ATP-bd"/>
</dbReference>
<dbReference type="Pfam" id="PF10609">
    <property type="entry name" value="ParA"/>
    <property type="match status" value="1"/>
</dbReference>
<evidence type="ECO:0000256" key="1">
    <source>
        <dbReference type="ARBA" id="ARBA00007352"/>
    </source>
</evidence>
<gene>
    <name evidence="10" type="primary">apbC</name>
    <name evidence="10" type="ORF">GCM10022414_33930</name>
</gene>
<dbReference type="Proteomes" id="UP001500392">
    <property type="component" value="Unassembled WGS sequence"/>
</dbReference>